<dbReference type="Gene3D" id="2.170.130.10">
    <property type="entry name" value="TonB-dependent receptor, plug domain"/>
    <property type="match status" value="1"/>
</dbReference>
<dbReference type="HOGENOM" id="CLU_004317_1_1_10"/>
<dbReference type="InterPro" id="IPR012910">
    <property type="entry name" value="Plug_dom"/>
</dbReference>
<dbReference type="EMBL" id="AQHW01000017">
    <property type="protein sequence ID" value="KKB54022.1"/>
    <property type="molecule type" value="Genomic_DNA"/>
</dbReference>
<evidence type="ECO:0000256" key="7">
    <source>
        <dbReference type="ARBA" id="ARBA00023237"/>
    </source>
</evidence>
<dbReference type="InterPro" id="IPR000531">
    <property type="entry name" value="Beta-barrel_TonB"/>
</dbReference>
<dbReference type="SUPFAM" id="SSF49464">
    <property type="entry name" value="Carboxypeptidase regulatory domain-like"/>
    <property type="match status" value="1"/>
</dbReference>
<dbReference type="NCBIfam" id="TIGR04056">
    <property type="entry name" value="OMP_RagA_SusC"/>
    <property type="match status" value="1"/>
</dbReference>
<dbReference type="InterPro" id="IPR037066">
    <property type="entry name" value="Plug_dom_sf"/>
</dbReference>
<name>A0A0F5J9E9_9BACT</name>
<dbReference type="SUPFAM" id="SSF56935">
    <property type="entry name" value="Porins"/>
    <property type="match status" value="1"/>
</dbReference>
<evidence type="ECO:0000259" key="12">
    <source>
        <dbReference type="Pfam" id="PF07715"/>
    </source>
</evidence>
<dbReference type="Gene3D" id="2.60.40.1120">
    <property type="entry name" value="Carboxypeptidase-like, regulatory domain"/>
    <property type="match status" value="1"/>
</dbReference>
<evidence type="ECO:0000256" key="2">
    <source>
        <dbReference type="ARBA" id="ARBA00022448"/>
    </source>
</evidence>
<reference evidence="13 14" key="1">
    <citation type="submission" date="2013-04" db="EMBL/GenBank/DDBJ databases">
        <title>The Genome Sequence of Parabacteroides gordonii DSM 23371.</title>
        <authorList>
            <consortium name="The Broad Institute Genomics Platform"/>
            <person name="Earl A."/>
            <person name="Ward D."/>
            <person name="Feldgarden M."/>
            <person name="Gevers D."/>
            <person name="Martens E."/>
            <person name="Sakamoto M."/>
            <person name="Benno Y."/>
            <person name="Suzuki N."/>
            <person name="Matsunaga N."/>
            <person name="Koshihara K."/>
            <person name="Seki M."/>
            <person name="Komiya H."/>
            <person name="Walker B."/>
            <person name="Young S."/>
            <person name="Zeng Q."/>
            <person name="Gargeya S."/>
            <person name="Fitzgerald M."/>
            <person name="Haas B."/>
            <person name="Abouelleil A."/>
            <person name="Allen A.W."/>
            <person name="Alvarado L."/>
            <person name="Arachchi H.M."/>
            <person name="Berlin A.M."/>
            <person name="Chapman S.B."/>
            <person name="Gainer-Dewar J."/>
            <person name="Goldberg J."/>
            <person name="Griggs A."/>
            <person name="Gujja S."/>
            <person name="Hansen M."/>
            <person name="Howarth C."/>
            <person name="Imamovic A."/>
            <person name="Ireland A."/>
            <person name="Larimer J."/>
            <person name="McCowan C."/>
            <person name="Murphy C."/>
            <person name="Pearson M."/>
            <person name="Poon T.W."/>
            <person name="Priest M."/>
            <person name="Roberts A."/>
            <person name="Saif S."/>
            <person name="Shea T."/>
            <person name="Sisk P."/>
            <person name="Sykes S."/>
            <person name="Wortman J."/>
            <person name="Nusbaum C."/>
            <person name="Birren B."/>
        </authorList>
    </citation>
    <scope>NUCLEOTIDE SEQUENCE [LARGE SCALE GENOMIC DNA]</scope>
    <source>
        <strain evidence="13 14">MS-1</strain>
    </source>
</reference>
<dbReference type="FunFam" id="2.60.40.1120:FF:000003">
    <property type="entry name" value="Outer membrane protein Omp121"/>
    <property type="match status" value="1"/>
</dbReference>
<keyword evidence="7 8" id="KW-0998">Cell outer membrane</keyword>
<feature type="chain" id="PRO_5002489462" evidence="10">
    <location>
        <begin position="34"/>
        <end position="1106"/>
    </location>
</feature>
<keyword evidence="10" id="KW-0732">Signal</keyword>
<proteinExistence type="inferred from homology"/>
<keyword evidence="2 8" id="KW-0813">Transport</keyword>
<accession>A0A0F5J9E9</accession>
<evidence type="ECO:0000256" key="9">
    <source>
        <dbReference type="RuleBase" id="RU003357"/>
    </source>
</evidence>
<evidence type="ECO:0000259" key="11">
    <source>
        <dbReference type="Pfam" id="PF00593"/>
    </source>
</evidence>
<protein>
    <submittedName>
        <fullName evidence="13">SusC/RagA family TonB-linked outer membrane protein</fullName>
    </submittedName>
</protein>
<feature type="signal peptide" evidence="10">
    <location>
        <begin position="1"/>
        <end position="33"/>
    </location>
</feature>
<dbReference type="InterPro" id="IPR008969">
    <property type="entry name" value="CarboxyPept-like_regulatory"/>
</dbReference>
<comment type="subcellular location">
    <subcellularLocation>
        <location evidence="1 8">Cell outer membrane</location>
        <topology evidence="1 8">Multi-pass membrane protein</topology>
    </subcellularLocation>
</comment>
<evidence type="ECO:0000256" key="6">
    <source>
        <dbReference type="ARBA" id="ARBA00023136"/>
    </source>
</evidence>
<dbReference type="STRING" id="1203610.HMPREF1536_03603"/>
<sequence>MTLNMNRENFRGMKNWNVAFALLFLFSAAPSKADTGKGSIALNPTIKESAGMPVSQQSERIIKGVVKDATGETVIGANVSVVGSTNGTVTDIDGNFSLKVPAGATLKISFIGYKDVNVKVTNQQSLNIVLEDDSQALDEVVVVGFGSQKRVNLTGAVSTVKAEALEARPVTNVSQALQGVVPGLNFSVPIGGGELDNNMKFNIRGVGSIGSGSKAEPLVLIDGMEGDMNALNPQDIENISVLKDAAASSIYGSRAPFGVILITTKSGKEGRVSVNYNNNIRFSDPTKVPNMMNSYDFARYFNEASGNGGGSGIFGQEVMDRIIAYQKGEITDGTVANNSGNWQEYGGANANTDWFQEHYRHWTPSHEHNISVNGGSEKIKYMLSGNFMDERGLLKHSDDSFKRYSMNAKINATLTKFLTVNYTSRWIRNDYDKSYYQNGLFFHNLARRWPSIPVTDPNGHYMEGSEIIQLEDGGRDKTQKDDFTQQLQMIIEPVKNWRITVEGNMKTVETFRNYNVPLVYRYNDRNEPVPMKFDEGHYAGVTEAYESANKRNFYTVNAFTDYTYETKSGHYIKGMVGFNSELNRYRGISASRKGLITGDVPSLPTAVDDMQNNGEINEWATAGFFGRINYNYKERYLAEVNLRYDGTSRFIGDQRWGVFPSFSLGWNVAKEDFWGDLNQYVSTLKLRGSWGELGNQNTTSLYPFYPNMDIKTKDGEWLVNGQKPTTAVMPGMVSDMLTWERVRSWNVGVDFGALNNRLTGSFDYFNRKTLDMVGPAPELPVILGADVPKINNADMESYGFELEVSWRDRIGNVNYGIKGVLSDARQKVTRYPNATDDFSNWYAGKMSGEIWGYTTIGIAKSQQEMDAYLATLPNGGQDAIGSGWGAGDIMYADLNGDGKIDGGAGLLSDSGDKSIIGNSTPRYNYGITLDAEWKGIDISMFFQGIGKREVEVGGPYFWGAVSNEWQSAGFDEHWDFFREEGNSLGANLDAYYPKPIFNSNSLIADRNHQTQTRYLQNGAYLRMKNIQLGYTFPKKWMNTIKIQSLRVYVSGDNLLTFTKMAKMFDPETVDGREWWDTDTNQSSKTGNNGKVYPLSKVISFGINVNF</sequence>
<dbReference type="PROSITE" id="PS52016">
    <property type="entry name" value="TONB_DEPENDENT_REC_3"/>
    <property type="match status" value="1"/>
</dbReference>
<dbReference type="Gene3D" id="2.40.170.20">
    <property type="entry name" value="TonB-dependent receptor, beta-barrel domain"/>
    <property type="match status" value="1"/>
</dbReference>
<evidence type="ECO:0000256" key="10">
    <source>
        <dbReference type="SAM" id="SignalP"/>
    </source>
</evidence>
<evidence type="ECO:0000256" key="3">
    <source>
        <dbReference type="ARBA" id="ARBA00022452"/>
    </source>
</evidence>
<organism evidence="13 14">
    <name type="scientific">Parabacteroides gordonii MS-1 = DSM 23371</name>
    <dbReference type="NCBI Taxonomy" id="1203610"/>
    <lineage>
        <taxon>Bacteria</taxon>
        <taxon>Pseudomonadati</taxon>
        <taxon>Bacteroidota</taxon>
        <taxon>Bacteroidia</taxon>
        <taxon>Bacteroidales</taxon>
        <taxon>Tannerellaceae</taxon>
        <taxon>Parabacteroides</taxon>
    </lineage>
</organism>
<dbReference type="PATRIC" id="fig|1203610.3.peg.3673"/>
<keyword evidence="4 8" id="KW-0812">Transmembrane</keyword>
<dbReference type="Pfam" id="PF00593">
    <property type="entry name" value="TonB_dep_Rec_b-barrel"/>
    <property type="match status" value="1"/>
</dbReference>
<dbReference type="InterPro" id="IPR036942">
    <property type="entry name" value="Beta-barrel_TonB_sf"/>
</dbReference>
<dbReference type="InterPro" id="IPR023997">
    <property type="entry name" value="TonB-dep_OMP_SusC/RagA_CS"/>
</dbReference>
<evidence type="ECO:0000256" key="1">
    <source>
        <dbReference type="ARBA" id="ARBA00004571"/>
    </source>
</evidence>
<comment type="caution">
    <text evidence="13">The sequence shown here is derived from an EMBL/GenBank/DDBJ whole genome shotgun (WGS) entry which is preliminary data.</text>
</comment>
<comment type="similarity">
    <text evidence="8 9">Belongs to the TonB-dependent receptor family.</text>
</comment>
<dbReference type="Pfam" id="PF13715">
    <property type="entry name" value="CarbopepD_reg_2"/>
    <property type="match status" value="1"/>
</dbReference>
<keyword evidence="3 8" id="KW-1134">Transmembrane beta strand</keyword>
<dbReference type="GO" id="GO:0009279">
    <property type="term" value="C:cell outer membrane"/>
    <property type="evidence" value="ECO:0007669"/>
    <property type="project" value="UniProtKB-SubCell"/>
</dbReference>
<dbReference type="InterPro" id="IPR023996">
    <property type="entry name" value="TonB-dep_OMP_SusC/RagA"/>
</dbReference>
<dbReference type="AlphaFoldDB" id="A0A0F5J9E9"/>
<dbReference type="InterPro" id="IPR039426">
    <property type="entry name" value="TonB-dep_rcpt-like"/>
</dbReference>
<evidence type="ECO:0000313" key="14">
    <source>
        <dbReference type="Proteomes" id="UP000033035"/>
    </source>
</evidence>
<evidence type="ECO:0000256" key="4">
    <source>
        <dbReference type="ARBA" id="ARBA00022692"/>
    </source>
</evidence>
<dbReference type="Pfam" id="PF07715">
    <property type="entry name" value="Plug"/>
    <property type="match status" value="1"/>
</dbReference>
<keyword evidence="6 8" id="KW-0472">Membrane</keyword>
<evidence type="ECO:0000256" key="8">
    <source>
        <dbReference type="PROSITE-ProRule" id="PRU01360"/>
    </source>
</evidence>
<keyword evidence="5 9" id="KW-0798">TonB box</keyword>
<evidence type="ECO:0000313" key="13">
    <source>
        <dbReference type="EMBL" id="KKB54022.1"/>
    </source>
</evidence>
<feature type="domain" description="TonB-dependent receptor plug" evidence="12">
    <location>
        <begin position="152"/>
        <end position="259"/>
    </location>
</feature>
<dbReference type="NCBIfam" id="TIGR04057">
    <property type="entry name" value="SusC_RagA_signa"/>
    <property type="match status" value="1"/>
</dbReference>
<gene>
    <name evidence="13" type="ORF">HMPREF1536_03603</name>
</gene>
<feature type="domain" description="TonB-dependent receptor-like beta-barrel" evidence="11">
    <location>
        <begin position="428"/>
        <end position="1054"/>
    </location>
</feature>
<evidence type="ECO:0000256" key="5">
    <source>
        <dbReference type="ARBA" id="ARBA00023077"/>
    </source>
</evidence>
<keyword evidence="14" id="KW-1185">Reference proteome</keyword>
<dbReference type="Proteomes" id="UP000033035">
    <property type="component" value="Unassembled WGS sequence"/>
</dbReference>